<name>A0AAD6RX39_9AGAR</name>
<dbReference type="EMBL" id="JARJCM010000448">
    <property type="protein sequence ID" value="KAJ7016969.1"/>
    <property type="molecule type" value="Genomic_DNA"/>
</dbReference>
<sequence length="170" mass="19457">MFVQRPKTVSCAQLVLAGTNTRKHKLYRRDRSDEVYIQVFKEEVIISAEFRPKDVKNDWELVLPYWEQAFPAVLLSRYPARRALDLNRVSIYGRGPISWVTPDVNNEPSPFKRPSPFFPGRLTFDHLLGASGGSTELRWCYPLFFSGLAHICIPKSPPTSQRSGGFDLDL</sequence>
<evidence type="ECO:0000313" key="1">
    <source>
        <dbReference type="EMBL" id="KAJ7016969.1"/>
    </source>
</evidence>
<reference evidence="1" key="1">
    <citation type="submission" date="2023-03" db="EMBL/GenBank/DDBJ databases">
        <title>Massive genome expansion in bonnet fungi (Mycena s.s.) driven by repeated elements and novel gene families across ecological guilds.</title>
        <authorList>
            <consortium name="Lawrence Berkeley National Laboratory"/>
            <person name="Harder C.B."/>
            <person name="Miyauchi S."/>
            <person name="Viragh M."/>
            <person name="Kuo A."/>
            <person name="Thoen E."/>
            <person name="Andreopoulos B."/>
            <person name="Lu D."/>
            <person name="Skrede I."/>
            <person name="Drula E."/>
            <person name="Henrissat B."/>
            <person name="Morin E."/>
            <person name="Kohler A."/>
            <person name="Barry K."/>
            <person name="LaButti K."/>
            <person name="Morin E."/>
            <person name="Salamov A."/>
            <person name="Lipzen A."/>
            <person name="Mereny Z."/>
            <person name="Hegedus B."/>
            <person name="Baldrian P."/>
            <person name="Stursova M."/>
            <person name="Weitz H."/>
            <person name="Taylor A."/>
            <person name="Grigoriev I.V."/>
            <person name="Nagy L.G."/>
            <person name="Martin F."/>
            <person name="Kauserud H."/>
        </authorList>
    </citation>
    <scope>NUCLEOTIDE SEQUENCE</scope>
    <source>
        <strain evidence="1">CBHHK200</strain>
    </source>
</reference>
<dbReference type="Proteomes" id="UP001218188">
    <property type="component" value="Unassembled WGS sequence"/>
</dbReference>
<keyword evidence="2" id="KW-1185">Reference proteome</keyword>
<protein>
    <submittedName>
        <fullName evidence="1">Uncharacterized protein</fullName>
    </submittedName>
</protein>
<dbReference type="AlphaFoldDB" id="A0AAD6RX39"/>
<organism evidence="1 2">
    <name type="scientific">Mycena alexandri</name>
    <dbReference type="NCBI Taxonomy" id="1745969"/>
    <lineage>
        <taxon>Eukaryota</taxon>
        <taxon>Fungi</taxon>
        <taxon>Dikarya</taxon>
        <taxon>Basidiomycota</taxon>
        <taxon>Agaricomycotina</taxon>
        <taxon>Agaricomycetes</taxon>
        <taxon>Agaricomycetidae</taxon>
        <taxon>Agaricales</taxon>
        <taxon>Marasmiineae</taxon>
        <taxon>Mycenaceae</taxon>
        <taxon>Mycena</taxon>
    </lineage>
</organism>
<evidence type="ECO:0000313" key="2">
    <source>
        <dbReference type="Proteomes" id="UP001218188"/>
    </source>
</evidence>
<proteinExistence type="predicted"/>
<comment type="caution">
    <text evidence="1">The sequence shown here is derived from an EMBL/GenBank/DDBJ whole genome shotgun (WGS) entry which is preliminary data.</text>
</comment>
<gene>
    <name evidence="1" type="ORF">C8F04DRAFT_1201260</name>
</gene>
<accession>A0AAD6RX39</accession>